<sequence>MIDLLKDHADYDNFHLELFAFNTWEWRELCNIRLPSSVYPVLDEAIISGSVVYFLFSNYDILRFDVFSEEYLVISAPSITNDTNSYTSRLIKFDEKLTYFSISGDLSWTIWLLYQF</sequence>
<evidence type="ECO:0000313" key="2">
    <source>
        <dbReference type="Proteomes" id="UP000235145"/>
    </source>
</evidence>
<organism evidence="1 2">
    <name type="scientific">Lactuca sativa</name>
    <name type="common">Garden lettuce</name>
    <dbReference type="NCBI Taxonomy" id="4236"/>
    <lineage>
        <taxon>Eukaryota</taxon>
        <taxon>Viridiplantae</taxon>
        <taxon>Streptophyta</taxon>
        <taxon>Embryophyta</taxon>
        <taxon>Tracheophyta</taxon>
        <taxon>Spermatophyta</taxon>
        <taxon>Magnoliopsida</taxon>
        <taxon>eudicotyledons</taxon>
        <taxon>Gunneridae</taxon>
        <taxon>Pentapetalae</taxon>
        <taxon>asterids</taxon>
        <taxon>campanulids</taxon>
        <taxon>Asterales</taxon>
        <taxon>Asteraceae</taxon>
        <taxon>Cichorioideae</taxon>
        <taxon>Cichorieae</taxon>
        <taxon>Lactucinae</taxon>
        <taxon>Lactuca</taxon>
    </lineage>
</organism>
<gene>
    <name evidence="1" type="ORF">LSAT_V11C100032520</name>
</gene>
<evidence type="ECO:0008006" key="3">
    <source>
        <dbReference type="Google" id="ProtNLM"/>
    </source>
</evidence>
<reference evidence="1 2" key="1">
    <citation type="journal article" date="2017" name="Nat. Commun.">
        <title>Genome assembly with in vitro proximity ligation data and whole-genome triplication in lettuce.</title>
        <authorList>
            <person name="Reyes-Chin-Wo S."/>
            <person name="Wang Z."/>
            <person name="Yang X."/>
            <person name="Kozik A."/>
            <person name="Arikit S."/>
            <person name="Song C."/>
            <person name="Xia L."/>
            <person name="Froenicke L."/>
            <person name="Lavelle D.O."/>
            <person name="Truco M.J."/>
            <person name="Xia R."/>
            <person name="Zhu S."/>
            <person name="Xu C."/>
            <person name="Xu H."/>
            <person name="Xu X."/>
            <person name="Cox K."/>
            <person name="Korf I."/>
            <person name="Meyers B.C."/>
            <person name="Michelmore R.W."/>
        </authorList>
    </citation>
    <scope>NUCLEOTIDE SEQUENCE [LARGE SCALE GENOMIC DNA]</scope>
    <source>
        <strain evidence="2">cv. Salinas</strain>
        <tissue evidence="1">Seedlings</tissue>
    </source>
</reference>
<evidence type="ECO:0000313" key="1">
    <source>
        <dbReference type="EMBL" id="KAJ0228454.1"/>
    </source>
</evidence>
<dbReference type="EMBL" id="NBSK02000001">
    <property type="protein sequence ID" value="KAJ0228454.1"/>
    <property type="molecule type" value="Genomic_DNA"/>
</dbReference>
<protein>
    <recommendedName>
        <fullName evidence="3">F-box associated domain-containing protein</fullName>
    </recommendedName>
</protein>
<dbReference type="Proteomes" id="UP000235145">
    <property type="component" value="Unassembled WGS sequence"/>
</dbReference>
<name>A0A9R1XXX0_LACSA</name>
<keyword evidence="2" id="KW-1185">Reference proteome</keyword>
<dbReference type="AlphaFoldDB" id="A0A9R1XXX0"/>
<accession>A0A9R1XXX0</accession>
<proteinExistence type="predicted"/>
<comment type="caution">
    <text evidence="1">The sequence shown here is derived from an EMBL/GenBank/DDBJ whole genome shotgun (WGS) entry which is preliminary data.</text>
</comment>